<protein>
    <submittedName>
        <fullName evidence="1">Uncharacterized protein</fullName>
    </submittedName>
</protein>
<sequence>MPPDDGCLSEQESVEIKLLELDVLMAMAELAKAEWHAAKEAVRSECLETAIPDLPNLHQKDEMDFPIDAMDHAVAECIETHPDVFAAWDAFEQIALELEIELEDMHALLDEWKSCSHTLHGGAPLR</sequence>
<proteinExistence type="predicted"/>
<evidence type="ECO:0000313" key="1">
    <source>
        <dbReference type="EMBL" id="MCO1336370.1"/>
    </source>
</evidence>
<dbReference type="Proteomes" id="UP001139028">
    <property type="component" value="Unassembled WGS sequence"/>
</dbReference>
<evidence type="ECO:0000313" key="2">
    <source>
        <dbReference type="Proteomes" id="UP001139028"/>
    </source>
</evidence>
<dbReference type="AlphaFoldDB" id="A0A9X2ERC5"/>
<comment type="caution">
    <text evidence="1">The sequence shown here is derived from an EMBL/GenBank/DDBJ whole genome shotgun (WGS) entry which is preliminary data.</text>
</comment>
<gene>
    <name evidence="1" type="ORF">MO867_18720</name>
</gene>
<dbReference type="RefSeq" id="WP_252471981.1">
    <property type="nucleotide sequence ID" value="NZ_JALBWM010000128.1"/>
</dbReference>
<reference evidence="1" key="1">
    <citation type="journal article" date="2022" name="Arch. Microbiol.">
        <title>Microbulbifer okhotskensis sp. nov., isolated from a deep bottom sediment of the Okhotsk Sea.</title>
        <authorList>
            <person name="Romanenko L."/>
            <person name="Kurilenko V."/>
            <person name="Otstavnykh N."/>
            <person name="Velansky P."/>
            <person name="Isaeva M."/>
            <person name="Mikhailov V."/>
        </authorList>
    </citation>
    <scope>NUCLEOTIDE SEQUENCE</scope>
    <source>
        <strain evidence="1">OS29</strain>
    </source>
</reference>
<organism evidence="1 2">
    <name type="scientific">Microbulbifer okhotskensis</name>
    <dbReference type="NCBI Taxonomy" id="2926617"/>
    <lineage>
        <taxon>Bacteria</taxon>
        <taxon>Pseudomonadati</taxon>
        <taxon>Pseudomonadota</taxon>
        <taxon>Gammaproteobacteria</taxon>
        <taxon>Cellvibrionales</taxon>
        <taxon>Microbulbiferaceae</taxon>
        <taxon>Microbulbifer</taxon>
    </lineage>
</organism>
<accession>A0A9X2ERC5</accession>
<name>A0A9X2ERC5_9GAMM</name>
<dbReference type="EMBL" id="JALBWM010000128">
    <property type="protein sequence ID" value="MCO1336370.1"/>
    <property type="molecule type" value="Genomic_DNA"/>
</dbReference>
<keyword evidence="2" id="KW-1185">Reference proteome</keyword>